<proteinExistence type="inferred from homology"/>
<keyword evidence="5" id="KW-0472">Membrane</keyword>
<reference evidence="7" key="1">
    <citation type="journal article" date="2021" name="PeerJ">
        <title>Extensive microbial diversity within the chicken gut microbiome revealed by metagenomics and culture.</title>
        <authorList>
            <person name="Gilroy R."/>
            <person name="Ravi A."/>
            <person name="Getino M."/>
            <person name="Pursley I."/>
            <person name="Horton D.L."/>
            <person name="Alikhan N.F."/>
            <person name="Baker D."/>
            <person name="Gharbi K."/>
            <person name="Hall N."/>
            <person name="Watson M."/>
            <person name="Adriaenssens E.M."/>
            <person name="Foster-Nyarko E."/>
            <person name="Jarju S."/>
            <person name="Secka A."/>
            <person name="Antonio M."/>
            <person name="Oren A."/>
            <person name="Chaudhuri R.R."/>
            <person name="La Ragione R."/>
            <person name="Hildebrand F."/>
            <person name="Pallen M.J."/>
        </authorList>
    </citation>
    <scope>NUCLEOTIDE SEQUENCE</scope>
    <source>
        <strain evidence="7">CHK33-5263</strain>
    </source>
</reference>
<evidence type="ECO:0000259" key="6">
    <source>
        <dbReference type="Pfam" id="PF05175"/>
    </source>
</evidence>
<comment type="function">
    <text evidence="4">Methylates the class 1 translation termination release factors RF1/PrfA and RF2/PrfB on the glutamine residue of the universally conserved GGQ motif.</text>
</comment>
<dbReference type="Gene3D" id="1.10.8.10">
    <property type="entry name" value="DNA helicase RuvA subunit, C-terminal domain"/>
    <property type="match status" value="1"/>
</dbReference>
<name>A0A9D2IVZ4_9FIRM</name>
<dbReference type="EMBL" id="DXBS01000133">
    <property type="protein sequence ID" value="HIZ25246.1"/>
    <property type="molecule type" value="Genomic_DNA"/>
</dbReference>
<feature type="domain" description="Methyltransferase small" evidence="6">
    <location>
        <begin position="429"/>
        <end position="524"/>
    </location>
</feature>
<dbReference type="SUPFAM" id="SSF53335">
    <property type="entry name" value="S-adenosyl-L-methionine-dependent methyltransferases"/>
    <property type="match status" value="1"/>
</dbReference>
<dbReference type="Pfam" id="PF07136">
    <property type="entry name" value="DUF1385"/>
    <property type="match status" value="1"/>
</dbReference>
<organism evidence="7 8">
    <name type="scientific">Candidatus Gallimonas intestinigallinarum</name>
    <dbReference type="NCBI Taxonomy" id="2838604"/>
    <lineage>
        <taxon>Bacteria</taxon>
        <taxon>Bacillati</taxon>
        <taxon>Bacillota</taxon>
        <taxon>Clostridia</taxon>
        <taxon>Candidatus Gallimonas</taxon>
    </lineage>
</organism>
<gene>
    <name evidence="4 7" type="primary">prmC</name>
    <name evidence="7" type="ORF">H9812_07275</name>
</gene>
<evidence type="ECO:0000256" key="1">
    <source>
        <dbReference type="ARBA" id="ARBA00022603"/>
    </source>
</evidence>
<dbReference type="CDD" id="cd02440">
    <property type="entry name" value="AdoMet_MTases"/>
    <property type="match status" value="1"/>
</dbReference>
<dbReference type="AlphaFoldDB" id="A0A9D2IVZ4"/>
<evidence type="ECO:0000256" key="5">
    <source>
        <dbReference type="SAM" id="Phobius"/>
    </source>
</evidence>
<dbReference type="PANTHER" id="PTHR42867">
    <property type="entry name" value="MEMBRANE PROTEIN-RELATED"/>
    <property type="match status" value="1"/>
</dbReference>
<keyword evidence="2 4" id="KW-0808">Transferase</keyword>
<comment type="catalytic activity">
    <reaction evidence="4">
        <text>L-glutaminyl-[peptide chain release factor] + S-adenosyl-L-methionine = N(5)-methyl-L-glutaminyl-[peptide chain release factor] + S-adenosyl-L-homocysteine + H(+)</text>
        <dbReference type="Rhea" id="RHEA:42896"/>
        <dbReference type="Rhea" id="RHEA-COMP:10271"/>
        <dbReference type="Rhea" id="RHEA-COMP:10272"/>
        <dbReference type="ChEBI" id="CHEBI:15378"/>
        <dbReference type="ChEBI" id="CHEBI:30011"/>
        <dbReference type="ChEBI" id="CHEBI:57856"/>
        <dbReference type="ChEBI" id="CHEBI:59789"/>
        <dbReference type="ChEBI" id="CHEBI:61891"/>
        <dbReference type="EC" id="2.1.1.297"/>
    </reaction>
</comment>
<dbReference type="HAMAP" id="MF_02126">
    <property type="entry name" value="RF_methyltr_PrmC"/>
    <property type="match status" value="1"/>
</dbReference>
<keyword evidence="3 4" id="KW-0949">S-adenosyl-L-methionine</keyword>
<keyword evidence="5" id="KW-1133">Transmembrane helix</keyword>
<keyword evidence="1 4" id="KW-0489">Methyltransferase</keyword>
<dbReference type="NCBIfam" id="TIGR03534">
    <property type="entry name" value="RF_mod_PrmC"/>
    <property type="match status" value="1"/>
</dbReference>
<feature type="transmembrane region" description="Helical" evidence="5">
    <location>
        <begin position="254"/>
        <end position="275"/>
    </location>
</feature>
<keyword evidence="5" id="KW-0812">Transmembrane</keyword>
<dbReference type="Pfam" id="PF05175">
    <property type="entry name" value="MTS"/>
    <property type="match status" value="1"/>
</dbReference>
<feature type="binding site" evidence="4">
    <location>
        <position position="476"/>
    </location>
    <ligand>
        <name>S-adenosyl-L-methionine</name>
        <dbReference type="ChEBI" id="CHEBI:59789"/>
    </ligand>
</feature>
<dbReference type="Proteomes" id="UP000824044">
    <property type="component" value="Unassembled WGS sequence"/>
</dbReference>
<protein>
    <recommendedName>
        <fullName evidence="4">Release factor glutamine methyltransferase</fullName>
        <shortName evidence="4">RF MTase</shortName>
        <ecNumber evidence="4">2.1.1.297</ecNumber>
    </recommendedName>
    <alternativeName>
        <fullName evidence="4">N5-glutamine methyltransferase PrmC</fullName>
    </alternativeName>
    <alternativeName>
        <fullName evidence="4">Protein-(glutamine-N5) MTase PrmC</fullName>
    </alternativeName>
    <alternativeName>
        <fullName evidence="4">Protein-glutamine N-methyltransferase PrmC</fullName>
    </alternativeName>
</protein>
<dbReference type="EC" id="2.1.1.297" evidence="4"/>
<feature type="transmembrane region" description="Helical" evidence="5">
    <location>
        <begin position="220"/>
        <end position="242"/>
    </location>
</feature>
<comment type="similarity">
    <text evidence="4">Belongs to the protein N5-glutamine methyltransferase family. PrmC subfamily.</text>
</comment>
<dbReference type="Gene3D" id="3.40.50.150">
    <property type="entry name" value="Vaccinia Virus protein VP39"/>
    <property type="match status" value="1"/>
</dbReference>
<accession>A0A9D2IVZ4</accession>
<evidence type="ECO:0000313" key="8">
    <source>
        <dbReference type="Proteomes" id="UP000824044"/>
    </source>
</evidence>
<evidence type="ECO:0000256" key="3">
    <source>
        <dbReference type="ARBA" id="ARBA00022691"/>
    </source>
</evidence>
<evidence type="ECO:0000256" key="2">
    <source>
        <dbReference type="ARBA" id="ARBA00022679"/>
    </source>
</evidence>
<dbReference type="InterPro" id="IPR029063">
    <property type="entry name" value="SAM-dependent_MTases_sf"/>
</dbReference>
<feature type="binding site" evidence="4">
    <location>
        <begin position="517"/>
        <end position="520"/>
    </location>
    <ligand>
        <name>substrate</name>
    </ligand>
</feature>
<sequence length="611" mass="67982">MRKKTQRTHIGGQAVIQGVMMLSKCGMATAVRDDTGEMQTEAIRLTPPEQQAKWKRLPFVRGVVSFVSSLVLGMGALMRSSDVAFTTEEEEPSNLSKWMTEKLKVSVGEILSVISTILGVVLALALFLLLPNYLTSLIADAAPAIGGTGSIWYNLIDGGFRLVIFLCYILFTLLFKSLRETYQYHGAEHNTINCYEYGDELTVENVKKASRLHDRCGTTFIFLVLIVSILIFALVNWALAALHWVTGIGWADDIISFIVKIIFLPVVAGISYEVLRLLSKTDSVLVLPLKAPGYLLQKLTTREPDDPMIECAIAAFKKAKEMEDDPNSPERSFVTETKLSKLLETMKSRFEKRGIDASDAEWIVSLTLDIPRSALSQERIVSRKECREIVNIFDERMTGRPLWYIFGDTDFCGCKIKVDERVLIPRPETELLVRQALAALKDGDSMLDLCTGSGAIAVAVAVEAAKKKSVTIVGADISEDALEVARENARINQASVTFVKADLFDGIRGKFDLITANPPYIKSGEIASLDQEVRDFEPRIALDGGEDGLDFYRRIAERIRRYIVRGGMCIMECGEGQAQEIIRIFRETARCDFAMVVRDDAGVERIVKIGF</sequence>
<dbReference type="InterPro" id="IPR007848">
    <property type="entry name" value="Small_mtfrase_dom"/>
</dbReference>
<dbReference type="GO" id="GO:0032259">
    <property type="term" value="P:methylation"/>
    <property type="evidence" value="ECO:0007669"/>
    <property type="project" value="UniProtKB-KW"/>
</dbReference>
<comment type="caution">
    <text evidence="7">The sequence shown here is derived from an EMBL/GenBank/DDBJ whole genome shotgun (WGS) entry which is preliminary data.</text>
</comment>
<feature type="transmembrane region" description="Helical" evidence="5">
    <location>
        <begin position="159"/>
        <end position="175"/>
    </location>
</feature>
<dbReference type="InterPro" id="IPR010787">
    <property type="entry name" value="DUF1385"/>
</dbReference>
<feature type="binding site" evidence="4">
    <location>
        <position position="517"/>
    </location>
    <ligand>
        <name>S-adenosyl-L-methionine</name>
        <dbReference type="ChEBI" id="CHEBI:59789"/>
    </ligand>
</feature>
<evidence type="ECO:0000256" key="4">
    <source>
        <dbReference type="HAMAP-Rule" id="MF_02126"/>
    </source>
</evidence>
<feature type="transmembrane region" description="Helical" evidence="5">
    <location>
        <begin position="110"/>
        <end position="130"/>
    </location>
</feature>
<reference evidence="7" key="2">
    <citation type="submission" date="2021-04" db="EMBL/GenBank/DDBJ databases">
        <authorList>
            <person name="Gilroy R."/>
        </authorList>
    </citation>
    <scope>NUCLEOTIDE SEQUENCE</scope>
    <source>
        <strain evidence="7">CHK33-5263</strain>
    </source>
</reference>
<dbReference type="GO" id="GO:0102559">
    <property type="term" value="F:peptide chain release factor N(5)-glutamine methyltransferase activity"/>
    <property type="evidence" value="ECO:0007669"/>
    <property type="project" value="UniProtKB-EC"/>
</dbReference>
<evidence type="ECO:0000313" key="7">
    <source>
        <dbReference type="EMBL" id="HIZ25246.1"/>
    </source>
</evidence>
<dbReference type="NCBIfam" id="TIGR00536">
    <property type="entry name" value="hemK_fam"/>
    <property type="match status" value="1"/>
</dbReference>
<dbReference type="InterPro" id="IPR019874">
    <property type="entry name" value="RF_methyltr_PrmC"/>
</dbReference>
<comment type="caution">
    <text evidence="4">Lacks conserved residue(s) required for the propagation of feature annotation.</text>
</comment>
<dbReference type="InterPro" id="IPR004556">
    <property type="entry name" value="HemK-like"/>
</dbReference>
<dbReference type="PANTHER" id="PTHR42867:SF1">
    <property type="entry name" value="MEMBRANE PROTEIN-RELATED"/>
    <property type="match status" value="1"/>
</dbReference>